<name>A0ACB8TMS2_9APHY</name>
<dbReference type="Proteomes" id="UP001055072">
    <property type="component" value="Unassembled WGS sequence"/>
</dbReference>
<organism evidence="1 2">
    <name type="scientific">Irpex rosettiformis</name>
    <dbReference type="NCBI Taxonomy" id="378272"/>
    <lineage>
        <taxon>Eukaryota</taxon>
        <taxon>Fungi</taxon>
        <taxon>Dikarya</taxon>
        <taxon>Basidiomycota</taxon>
        <taxon>Agaricomycotina</taxon>
        <taxon>Agaricomycetes</taxon>
        <taxon>Polyporales</taxon>
        <taxon>Irpicaceae</taxon>
        <taxon>Irpex</taxon>
    </lineage>
</organism>
<evidence type="ECO:0000313" key="2">
    <source>
        <dbReference type="Proteomes" id="UP001055072"/>
    </source>
</evidence>
<comment type="caution">
    <text evidence="1">The sequence shown here is derived from an EMBL/GenBank/DDBJ whole genome shotgun (WGS) entry which is preliminary data.</text>
</comment>
<accession>A0ACB8TMS2</accession>
<keyword evidence="2" id="KW-1185">Reference proteome</keyword>
<proteinExistence type="predicted"/>
<protein>
    <submittedName>
        <fullName evidence="1">Uncharacterized protein</fullName>
    </submittedName>
</protein>
<evidence type="ECO:0000313" key="1">
    <source>
        <dbReference type="EMBL" id="KAI0083294.1"/>
    </source>
</evidence>
<gene>
    <name evidence="1" type="ORF">BDY19DRAFT_1034271</name>
</gene>
<sequence length="207" mass="22080">MSLRHFNMLLAPQPAHCLCRLKHTGLSSLEGQAQSSHTHALEYEKLVTRTLNGSSGLFEGITNTQTASMLCALAIGDYVNGSTTSKHVVIDSLNTRFTLFPNISQSNFRSSGASLPRPSITSARADDVDATFYISRLPEGVASGAHPSGGTNVSQCVMVIADDPTNISVNGETSSTNGRSVQCTFTFIAILENLLAAPFAFIEPIMK</sequence>
<reference evidence="1" key="1">
    <citation type="journal article" date="2021" name="Environ. Microbiol.">
        <title>Gene family expansions and transcriptome signatures uncover fungal adaptations to wood decay.</title>
        <authorList>
            <person name="Hage H."/>
            <person name="Miyauchi S."/>
            <person name="Viragh M."/>
            <person name="Drula E."/>
            <person name="Min B."/>
            <person name="Chaduli D."/>
            <person name="Navarro D."/>
            <person name="Favel A."/>
            <person name="Norest M."/>
            <person name="Lesage-Meessen L."/>
            <person name="Balint B."/>
            <person name="Merenyi Z."/>
            <person name="de Eugenio L."/>
            <person name="Morin E."/>
            <person name="Martinez A.T."/>
            <person name="Baldrian P."/>
            <person name="Stursova M."/>
            <person name="Martinez M.J."/>
            <person name="Novotny C."/>
            <person name="Magnuson J.K."/>
            <person name="Spatafora J.W."/>
            <person name="Maurice S."/>
            <person name="Pangilinan J."/>
            <person name="Andreopoulos W."/>
            <person name="LaButti K."/>
            <person name="Hundley H."/>
            <person name="Na H."/>
            <person name="Kuo A."/>
            <person name="Barry K."/>
            <person name="Lipzen A."/>
            <person name="Henrissat B."/>
            <person name="Riley R."/>
            <person name="Ahrendt S."/>
            <person name="Nagy L.G."/>
            <person name="Grigoriev I.V."/>
            <person name="Martin F."/>
            <person name="Rosso M.N."/>
        </authorList>
    </citation>
    <scope>NUCLEOTIDE SEQUENCE</scope>
    <source>
        <strain evidence="1">CBS 384.51</strain>
    </source>
</reference>
<dbReference type="EMBL" id="MU274975">
    <property type="protein sequence ID" value="KAI0083294.1"/>
    <property type="molecule type" value="Genomic_DNA"/>
</dbReference>